<reference evidence="3" key="1">
    <citation type="journal article" date="2019" name="Int. J. Syst. Evol. Microbiol.">
        <title>The Global Catalogue of Microorganisms (GCM) 10K type strain sequencing project: providing services to taxonomists for standard genome sequencing and annotation.</title>
        <authorList>
            <consortium name="The Broad Institute Genomics Platform"/>
            <consortium name="The Broad Institute Genome Sequencing Center for Infectious Disease"/>
            <person name="Wu L."/>
            <person name="Ma J."/>
        </authorList>
    </citation>
    <scope>NUCLEOTIDE SEQUENCE [LARGE SCALE GENOMIC DNA]</scope>
    <source>
        <strain evidence="3">CGMCC 4.7682</strain>
    </source>
</reference>
<keyword evidence="1" id="KW-0812">Transmembrane</keyword>
<evidence type="ECO:0000256" key="1">
    <source>
        <dbReference type="SAM" id="Phobius"/>
    </source>
</evidence>
<organism evidence="2 3">
    <name type="scientific">Amycolatopsis halotolerans</name>
    <dbReference type="NCBI Taxonomy" id="330083"/>
    <lineage>
        <taxon>Bacteria</taxon>
        <taxon>Bacillati</taxon>
        <taxon>Actinomycetota</taxon>
        <taxon>Actinomycetes</taxon>
        <taxon>Pseudonocardiales</taxon>
        <taxon>Pseudonocardiaceae</taxon>
        <taxon>Amycolatopsis</taxon>
    </lineage>
</organism>
<evidence type="ECO:0000313" key="3">
    <source>
        <dbReference type="Proteomes" id="UP001595764"/>
    </source>
</evidence>
<gene>
    <name evidence="2" type="ORF">ACFORO_32575</name>
</gene>
<proteinExistence type="predicted"/>
<accession>A0ABV7QNR9</accession>
<keyword evidence="1" id="KW-1133">Transmembrane helix</keyword>
<sequence length="115" mass="11537">MDPDPSEPTQARPALAGALHGAGAFLVSALVLCALAAGVAAGSKGLSLPVVLGIIVLASFAQWGLFALPVAAGIGALVASLGQPKRPARRVWLTVCPLTLVFPILFAVVASMRLG</sequence>
<dbReference type="EMBL" id="JBHRWI010000043">
    <property type="protein sequence ID" value="MFC3514950.1"/>
    <property type="molecule type" value="Genomic_DNA"/>
</dbReference>
<feature type="transmembrane region" description="Helical" evidence="1">
    <location>
        <begin position="46"/>
        <end position="79"/>
    </location>
</feature>
<name>A0ABV7QNR9_9PSEU</name>
<comment type="caution">
    <text evidence="2">The sequence shown here is derived from an EMBL/GenBank/DDBJ whole genome shotgun (WGS) entry which is preliminary data.</text>
</comment>
<keyword evidence="3" id="KW-1185">Reference proteome</keyword>
<protein>
    <submittedName>
        <fullName evidence="2">Uncharacterized protein</fullName>
    </submittedName>
</protein>
<dbReference type="RefSeq" id="WP_354739503.1">
    <property type="nucleotide sequence ID" value="NZ_JBHMAY010000052.1"/>
</dbReference>
<evidence type="ECO:0000313" key="2">
    <source>
        <dbReference type="EMBL" id="MFC3514950.1"/>
    </source>
</evidence>
<keyword evidence="1" id="KW-0472">Membrane</keyword>
<feature type="transmembrane region" description="Helical" evidence="1">
    <location>
        <begin position="91"/>
        <end position="112"/>
    </location>
</feature>
<dbReference type="Proteomes" id="UP001595764">
    <property type="component" value="Unassembled WGS sequence"/>
</dbReference>
<feature type="transmembrane region" description="Helical" evidence="1">
    <location>
        <begin position="21"/>
        <end position="40"/>
    </location>
</feature>